<feature type="transmembrane region" description="Helical" evidence="2">
    <location>
        <begin position="79"/>
        <end position="97"/>
    </location>
</feature>
<name>A0A1I8Q8Q7_STOCA</name>
<dbReference type="STRING" id="35570.A0A1I8Q8Q7"/>
<dbReference type="EnsemblMetazoa" id="SCAU014927-RA">
    <property type="protein sequence ID" value="SCAU014927-PA"/>
    <property type="gene ID" value="SCAU014927"/>
</dbReference>
<keyword evidence="2" id="KW-0812">Transmembrane</keyword>
<gene>
    <name evidence="3" type="primary">106092673</name>
</gene>
<evidence type="ECO:0000256" key="2">
    <source>
        <dbReference type="SAM" id="Phobius"/>
    </source>
</evidence>
<feature type="compositionally biased region" description="Basic and acidic residues" evidence="1">
    <location>
        <begin position="34"/>
        <end position="55"/>
    </location>
</feature>
<keyword evidence="2" id="KW-0472">Membrane</keyword>
<keyword evidence="2" id="KW-1133">Transmembrane helix</keyword>
<dbReference type="Proteomes" id="UP000095300">
    <property type="component" value="Unassembled WGS sequence"/>
</dbReference>
<evidence type="ECO:0000256" key="1">
    <source>
        <dbReference type="SAM" id="MobiDB-lite"/>
    </source>
</evidence>
<dbReference type="AlphaFoldDB" id="A0A1I8Q8Q7"/>
<reference evidence="3" key="1">
    <citation type="submission" date="2020-05" db="UniProtKB">
        <authorList>
            <consortium name="EnsemblMetazoa"/>
        </authorList>
    </citation>
    <scope>IDENTIFICATION</scope>
    <source>
        <strain evidence="3">USDA</strain>
    </source>
</reference>
<evidence type="ECO:0000313" key="4">
    <source>
        <dbReference type="Proteomes" id="UP000095300"/>
    </source>
</evidence>
<sequence>MKPLKHGAFANTATGYGKKTHYANPSLKYSPKPSKAELKTPKEDDPKSQQKKVEDADTDLNSGFGNYLRSSQGVEMMKMFIFANTIMLILTMAWPQVKLQYIWFMQWWDSFKEG</sequence>
<protein>
    <submittedName>
        <fullName evidence="3">Uncharacterized protein</fullName>
    </submittedName>
</protein>
<proteinExistence type="predicted"/>
<feature type="region of interest" description="Disordered" evidence="1">
    <location>
        <begin position="1"/>
        <end position="64"/>
    </location>
</feature>
<dbReference type="KEGG" id="scac:106092673"/>
<organism evidence="3 4">
    <name type="scientific">Stomoxys calcitrans</name>
    <name type="common">Stable fly</name>
    <name type="synonym">Conops calcitrans</name>
    <dbReference type="NCBI Taxonomy" id="35570"/>
    <lineage>
        <taxon>Eukaryota</taxon>
        <taxon>Metazoa</taxon>
        <taxon>Ecdysozoa</taxon>
        <taxon>Arthropoda</taxon>
        <taxon>Hexapoda</taxon>
        <taxon>Insecta</taxon>
        <taxon>Pterygota</taxon>
        <taxon>Neoptera</taxon>
        <taxon>Endopterygota</taxon>
        <taxon>Diptera</taxon>
        <taxon>Brachycera</taxon>
        <taxon>Muscomorpha</taxon>
        <taxon>Muscoidea</taxon>
        <taxon>Muscidae</taxon>
        <taxon>Stomoxys</taxon>
    </lineage>
</organism>
<accession>A0A1I8Q8Q7</accession>
<dbReference type="VEuPathDB" id="VectorBase:SCAU014927"/>
<keyword evidence="4" id="KW-1185">Reference proteome</keyword>
<evidence type="ECO:0000313" key="3">
    <source>
        <dbReference type="EnsemblMetazoa" id="SCAU014927-PA"/>
    </source>
</evidence>
<dbReference type="OrthoDB" id="8192535at2759"/>